<dbReference type="KEGG" id="bfm:BP422_00405"/>
<dbReference type="Proteomes" id="UP000197781">
    <property type="component" value="Chromosome"/>
</dbReference>
<evidence type="ECO:0000256" key="1">
    <source>
        <dbReference type="ARBA" id="ARBA00022612"/>
    </source>
</evidence>
<dbReference type="GO" id="GO:0008233">
    <property type="term" value="F:peptidase activity"/>
    <property type="evidence" value="ECO:0007669"/>
    <property type="project" value="UniProtKB-KW"/>
</dbReference>
<keyword evidence="3" id="KW-0378">Hydrolase</keyword>
<evidence type="ECO:0000256" key="3">
    <source>
        <dbReference type="ARBA" id="ARBA00022801"/>
    </source>
</evidence>
<dbReference type="AlphaFoldDB" id="A0A220MB70"/>
<accession>A0A220MB70</accession>
<keyword evidence="1" id="KW-1188">Viral release from host cell</keyword>
<dbReference type="Pfam" id="PF04586">
    <property type="entry name" value="Peptidase_S78"/>
    <property type="match status" value="1"/>
</dbReference>
<organism evidence="5 6">
    <name type="scientific">Brevibacillus formosus</name>
    <dbReference type="NCBI Taxonomy" id="54913"/>
    <lineage>
        <taxon>Bacteria</taxon>
        <taxon>Bacillati</taxon>
        <taxon>Bacillota</taxon>
        <taxon>Bacilli</taxon>
        <taxon>Bacillales</taxon>
        <taxon>Paenibacillaceae</taxon>
        <taxon>Brevibacillus</taxon>
    </lineage>
</organism>
<dbReference type="GO" id="GO:0006508">
    <property type="term" value="P:proteolysis"/>
    <property type="evidence" value="ECO:0007669"/>
    <property type="project" value="UniProtKB-KW"/>
</dbReference>
<evidence type="ECO:0000313" key="5">
    <source>
        <dbReference type="EMBL" id="ASJ52143.1"/>
    </source>
</evidence>
<evidence type="ECO:0000259" key="4">
    <source>
        <dbReference type="Pfam" id="PF04586"/>
    </source>
</evidence>
<evidence type="ECO:0000313" key="6">
    <source>
        <dbReference type="Proteomes" id="UP000197781"/>
    </source>
</evidence>
<dbReference type="EMBL" id="CP018145">
    <property type="protein sequence ID" value="ASJ52143.1"/>
    <property type="molecule type" value="Genomic_DNA"/>
</dbReference>
<dbReference type="InterPro" id="IPR054613">
    <property type="entry name" value="Peptidase_S78_dom"/>
</dbReference>
<keyword evidence="2" id="KW-0645">Protease</keyword>
<feature type="domain" description="Prohead serine protease" evidence="4">
    <location>
        <begin position="50"/>
        <end position="145"/>
    </location>
</feature>
<evidence type="ECO:0000256" key="2">
    <source>
        <dbReference type="ARBA" id="ARBA00022670"/>
    </source>
</evidence>
<name>A0A220MB70_9BACL</name>
<gene>
    <name evidence="5" type="ORF">BP422_00405</name>
</gene>
<proteinExistence type="predicted"/>
<sequence length="207" mass="23180">MKHSIRVQVKQLKSPTENRVLRFIGSTETEDRDRDVICATGWQLENYKKNPVFLWAHDYTVPPIGRALDVRVVNKQLVFDIEFPVKGLYPLADTVYELYKGGFMKATSVGFQGKEFEPRQGGGTLYKKQELLELSAVPVPANPEALQLAKCKGLVTSATEKFFGDDEIVIEIVDEEIEIEGIGSTEELVATIQDAVQETFNRATGKV</sequence>
<reference evidence="5 6" key="1">
    <citation type="submission" date="2016-11" db="EMBL/GenBank/DDBJ databases">
        <authorList>
            <person name="Jaros S."/>
            <person name="Januszkiewicz K."/>
            <person name="Wedrychowicz H."/>
        </authorList>
    </citation>
    <scope>NUCLEOTIDE SEQUENCE [LARGE SCALE GENOMIC DNA]</scope>
    <source>
        <strain evidence="5 6">NF2</strain>
    </source>
</reference>
<dbReference type="RefSeq" id="WP_088906078.1">
    <property type="nucleotide sequence ID" value="NZ_CP018145.1"/>
</dbReference>
<protein>
    <recommendedName>
        <fullName evidence="4">Prohead serine protease domain-containing protein</fullName>
    </recommendedName>
</protein>